<feature type="compositionally biased region" description="Polar residues" evidence="4">
    <location>
        <begin position="232"/>
        <end position="242"/>
    </location>
</feature>
<accession>A0A2T7ETL5</accession>
<keyword evidence="7" id="KW-1185">Reference proteome</keyword>
<dbReference type="GO" id="GO:0046983">
    <property type="term" value="F:protein dimerization activity"/>
    <property type="evidence" value="ECO:0007669"/>
    <property type="project" value="InterPro"/>
</dbReference>
<dbReference type="PROSITE" id="PS50888">
    <property type="entry name" value="BHLH"/>
    <property type="match status" value="1"/>
</dbReference>
<dbReference type="InterPro" id="IPR011598">
    <property type="entry name" value="bHLH_dom"/>
</dbReference>
<protein>
    <recommendedName>
        <fullName evidence="5">BHLH domain-containing protein</fullName>
    </recommendedName>
</protein>
<evidence type="ECO:0000256" key="3">
    <source>
        <dbReference type="ARBA" id="ARBA00023163"/>
    </source>
</evidence>
<keyword evidence="2" id="KW-0805">Transcription regulation</keyword>
<dbReference type="PANTHER" id="PTHR46412">
    <property type="entry name" value="BES1-INTERACTING MYC-LIKE PROTEIN"/>
    <property type="match status" value="1"/>
</dbReference>
<dbReference type="Gramene" id="PUZ71150">
    <property type="protein sequence ID" value="PUZ71150"/>
    <property type="gene ID" value="GQ55_2G291100"/>
</dbReference>
<keyword evidence="3" id="KW-0804">Transcription</keyword>
<dbReference type="GO" id="GO:0003700">
    <property type="term" value="F:DNA-binding transcription factor activity"/>
    <property type="evidence" value="ECO:0007669"/>
    <property type="project" value="InterPro"/>
</dbReference>
<evidence type="ECO:0000313" key="6">
    <source>
        <dbReference type="EMBL" id="PUZ71150.1"/>
    </source>
</evidence>
<feature type="region of interest" description="Disordered" evidence="4">
    <location>
        <begin position="478"/>
        <end position="525"/>
    </location>
</feature>
<evidence type="ECO:0000256" key="1">
    <source>
        <dbReference type="ARBA" id="ARBA00005510"/>
    </source>
</evidence>
<dbReference type="STRING" id="1504633.A0A2T7ETL5"/>
<evidence type="ECO:0000313" key="7">
    <source>
        <dbReference type="Proteomes" id="UP000244336"/>
    </source>
</evidence>
<feature type="region of interest" description="Disordered" evidence="4">
    <location>
        <begin position="161"/>
        <end position="205"/>
    </location>
</feature>
<comment type="similarity">
    <text evidence="1">Belongs to the bHLH protein family.</text>
</comment>
<feature type="region of interest" description="Disordered" evidence="4">
    <location>
        <begin position="218"/>
        <end position="256"/>
    </location>
</feature>
<feature type="compositionally biased region" description="Basic residues" evidence="4">
    <location>
        <begin position="516"/>
        <end position="525"/>
    </location>
</feature>
<feature type="domain" description="BHLH" evidence="5">
    <location>
        <begin position="241"/>
        <end position="291"/>
    </location>
</feature>
<gene>
    <name evidence="6" type="ORF">GQ55_2G291100</name>
</gene>
<sequence>MGIQGNKAATHEHDFLSLYTATTAAANKDSPLQLHDSKPLPPSQGSSFFLKTHDFLQPLEKPGAPPPEPSPSLPAATSGAESRHRHQPVTAAAAAEQHALPPPGGVGTFSICPAPVSVAPPASAAVVKAEPPLVLWGQPAAALLPAARGHQLQWALPFAGAGQARQPPPPQHQAPPDRKGRGGGGGVMESGSRSSGGAGFDDDDGLAARREVSSSLKELTVRVDRKGGSCSDGGTDQRPNTARSKHSATEQRRRSKINDRFQILRELLPHNDQKRDKATFLLEVIEYIRFLQEKVQKYEATFPEWNQENAKLLPWSNMYFRSFWKNAQSKGQIPGDSLPDPSHFMRNGSSPGSNFTGKLDDNHNMVTSAAASGAQDQTETDRMASFCYRSAETPANITNNVLSQSQPQWTGPSPLDDCAVNSQMLNNQQLAIDEGTISVSSQYSQELLNSLTHALQSSGVDLSQASISVQINLGKRAVKRPAAGVPSKAPTDPASSDEIGQQLAMLGGGAEDPSHAAKRHKPGNS</sequence>
<dbReference type="AlphaFoldDB" id="A0A2T7ETL5"/>
<dbReference type="EMBL" id="CM009750">
    <property type="protein sequence ID" value="PUZ71150.1"/>
    <property type="molecule type" value="Genomic_DNA"/>
</dbReference>
<dbReference type="SMART" id="SM00353">
    <property type="entry name" value="HLH"/>
    <property type="match status" value="1"/>
</dbReference>
<name>A0A2T7ETL5_9POAL</name>
<dbReference type="Gene3D" id="4.10.280.10">
    <property type="entry name" value="Helix-loop-helix DNA-binding domain"/>
    <property type="match status" value="1"/>
</dbReference>
<organism evidence="6 7">
    <name type="scientific">Panicum hallii var. hallii</name>
    <dbReference type="NCBI Taxonomy" id="1504633"/>
    <lineage>
        <taxon>Eukaryota</taxon>
        <taxon>Viridiplantae</taxon>
        <taxon>Streptophyta</taxon>
        <taxon>Embryophyta</taxon>
        <taxon>Tracheophyta</taxon>
        <taxon>Spermatophyta</taxon>
        <taxon>Magnoliopsida</taxon>
        <taxon>Liliopsida</taxon>
        <taxon>Poales</taxon>
        <taxon>Poaceae</taxon>
        <taxon>PACMAD clade</taxon>
        <taxon>Panicoideae</taxon>
        <taxon>Panicodae</taxon>
        <taxon>Paniceae</taxon>
        <taxon>Panicinae</taxon>
        <taxon>Panicum</taxon>
        <taxon>Panicum sect. Panicum</taxon>
    </lineage>
</organism>
<dbReference type="InterPro" id="IPR044295">
    <property type="entry name" value="BIM1/2/3"/>
</dbReference>
<reference evidence="6 7" key="1">
    <citation type="submission" date="2018-04" db="EMBL/GenBank/DDBJ databases">
        <title>WGS assembly of Panicum hallii var. hallii HAL2.</title>
        <authorList>
            <person name="Lovell J."/>
            <person name="Jenkins J."/>
            <person name="Lowry D."/>
            <person name="Mamidi S."/>
            <person name="Sreedasyam A."/>
            <person name="Weng X."/>
            <person name="Barry K."/>
            <person name="Bonette J."/>
            <person name="Campitelli B."/>
            <person name="Daum C."/>
            <person name="Gordon S."/>
            <person name="Gould B."/>
            <person name="Lipzen A."/>
            <person name="MacQueen A."/>
            <person name="Palacio-Mejia J."/>
            <person name="Plott C."/>
            <person name="Shakirov E."/>
            <person name="Shu S."/>
            <person name="Yoshinaga Y."/>
            <person name="Zane M."/>
            <person name="Rokhsar D."/>
            <person name="Grimwood J."/>
            <person name="Schmutz J."/>
            <person name="Juenger T."/>
        </authorList>
    </citation>
    <scope>NUCLEOTIDE SEQUENCE [LARGE SCALE GENOMIC DNA]</scope>
    <source>
        <strain evidence="7">cv. HAL2</strain>
    </source>
</reference>
<dbReference type="Pfam" id="PF00010">
    <property type="entry name" value="HLH"/>
    <property type="match status" value="1"/>
</dbReference>
<dbReference type="SUPFAM" id="SSF47459">
    <property type="entry name" value="HLH, helix-loop-helix DNA-binding domain"/>
    <property type="match status" value="1"/>
</dbReference>
<feature type="region of interest" description="Disordered" evidence="4">
    <location>
        <begin position="30"/>
        <end position="101"/>
    </location>
</feature>
<dbReference type="OrthoDB" id="690068at2759"/>
<dbReference type="CDD" id="cd11453">
    <property type="entry name" value="bHLH_AtBIM_like"/>
    <property type="match status" value="1"/>
</dbReference>
<dbReference type="PANTHER" id="PTHR46412:SF6">
    <property type="entry name" value="TRANSCRIPTION FACTOR BIM2"/>
    <property type="match status" value="1"/>
</dbReference>
<evidence type="ECO:0000256" key="2">
    <source>
        <dbReference type="ARBA" id="ARBA00023015"/>
    </source>
</evidence>
<proteinExistence type="inferred from homology"/>
<dbReference type="GO" id="GO:0006351">
    <property type="term" value="P:DNA-templated transcription"/>
    <property type="evidence" value="ECO:0007669"/>
    <property type="project" value="InterPro"/>
</dbReference>
<evidence type="ECO:0000256" key="4">
    <source>
        <dbReference type="SAM" id="MobiDB-lite"/>
    </source>
</evidence>
<dbReference type="InterPro" id="IPR036638">
    <property type="entry name" value="HLH_DNA-bd_sf"/>
</dbReference>
<feature type="compositionally biased region" description="Pro residues" evidence="4">
    <location>
        <begin position="63"/>
        <end position="72"/>
    </location>
</feature>
<feature type="compositionally biased region" description="Basic and acidic residues" evidence="4">
    <location>
        <begin position="247"/>
        <end position="256"/>
    </location>
</feature>
<evidence type="ECO:0000259" key="5">
    <source>
        <dbReference type="PROSITE" id="PS50888"/>
    </source>
</evidence>
<dbReference type="Proteomes" id="UP000244336">
    <property type="component" value="Chromosome 2"/>
</dbReference>
<feature type="compositionally biased region" description="Gly residues" evidence="4">
    <location>
        <begin position="182"/>
        <end position="199"/>
    </location>
</feature>